<name>A0A517PZJ4_9PLAN</name>
<accession>A0A517PZJ4</accession>
<sequence>MAHQQQSNNILDAVQLLADHGFDEMSQALQILFNEAMKLERSEYLGAEPYQRSVTRRSYANGLQAEIISKSPRKAGTASAPDTRWRLLSLCTGTRRTE</sequence>
<evidence type="ECO:0000313" key="1">
    <source>
        <dbReference type="EMBL" id="QDT24800.1"/>
    </source>
</evidence>
<reference evidence="1 2" key="1">
    <citation type="submission" date="2019-03" db="EMBL/GenBank/DDBJ databases">
        <title>Deep-cultivation of Planctomycetes and their phenomic and genomic characterization uncovers novel biology.</title>
        <authorList>
            <person name="Wiegand S."/>
            <person name="Jogler M."/>
            <person name="Boedeker C."/>
            <person name="Pinto D."/>
            <person name="Vollmers J."/>
            <person name="Rivas-Marin E."/>
            <person name="Kohn T."/>
            <person name="Peeters S.H."/>
            <person name="Heuer A."/>
            <person name="Rast P."/>
            <person name="Oberbeckmann S."/>
            <person name="Bunk B."/>
            <person name="Jeske O."/>
            <person name="Meyerdierks A."/>
            <person name="Storesund J.E."/>
            <person name="Kallscheuer N."/>
            <person name="Luecker S."/>
            <person name="Lage O.M."/>
            <person name="Pohl T."/>
            <person name="Merkel B.J."/>
            <person name="Hornburger P."/>
            <person name="Mueller R.-W."/>
            <person name="Bruemmer F."/>
            <person name="Labrenz M."/>
            <person name="Spormann A.M."/>
            <person name="Op den Camp H."/>
            <person name="Overmann J."/>
            <person name="Amann R."/>
            <person name="Jetten M.S.M."/>
            <person name="Mascher T."/>
            <person name="Medema M.H."/>
            <person name="Devos D.P."/>
            <person name="Kaster A.-K."/>
            <person name="Ovreas L."/>
            <person name="Rohde M."/>
            <person name="Galperin M.Y."/>
            <person name="Jogler C."/>
        </authorList>
    </citation>
    <scope>NUCLEOTIDE SEQUENCE [LARGE SCALE GENOMIC DNA]</scope>
    <source>
        <strain evidence="1 2">Enr10</strain>
    </source>
</reference>
<dbReference type="Proteomes" id="UP000315647">
    <property type="component" value="Chromosome"/>
</dbReference>
<proteinExistence type="predicted"/>
<organism evidence="1 2">
    <name type="scientific">Gimesia panareensis</name>
    <dbReference type="NCBI Taxonomy" id="2527978"/>
    <lineage>
        <taxon>Bacteria</taxon>
        <taxon>Pseudomonadati</taxon>
        <taxon>Planctomycetota</taxon>
        <taxon>Planctomycetia</taxon>
        <taxon>Planctomycetales</taxon>
        <taxon>Planctomycetaceae</taxon>
        <taxon>Gimesia</taxon>
    </lineage>
</organism>
<dbReference type="AlphaFoldDB" id="A0A517PZJ4"/>
<dbReference type="EMBL" id="CP037421">
    <property type="protein sequence ID" value="QDT24800.1"/>
    <property type="molecule type" value="Genomic_DNA"/>
</dbReference>
<keyword evidence="2" id="KW-1185">Reference proteome</keyword>
<evidence type="ECO:0000313" key="2">
    <source>
        <dbReference type="Proteomes" id="UP000315647"/>
    </source>
</evidence>
<gene>
    <name evidence="1" type="ORF">Enr10x_00920</name>
</gene>
<protein>
    <submittedName>
        <fullName evidence="1">Transposase, Mutator family</fullName>
    </submittedName>
</protein>